<dbReference type="InterPro" id="IPR001279">
    <property type="entry name" value="Metallo-B-lactamas"/>
</dbReference>
<dbReference type="Proteomes" id="UP000680038">
    <property type="component" value="Unassembled WGS sequence"/>
</dbReference>
<dbReference type="EC" id="3.1.2.6" evidence="2"/>
<dbReference type="Gene3D" id="3.60.15.10">
    <property type="entry name" value="Ribonuclease Z/Hydroxyacylglutathione hydrolase-like"/>
    <property type="match status" value="1"/>
</dbReference>
<keyword evidence="3" id="KW-1185">Reference proteome</keyword>
<dbReference type="InterPro" id="IPR036866">
    <property type="entry name" value="RibonucZ/Hydroxyglut_hydro"/>
</dbReference>
<sequence>MKQITAKVFQISLGGVNVFLIDDDGLTLIDTGFANFTDKIFAGVKKGGRNPKDIKRIILTHAHPDHSASAADIKSRLGIPVFAHQEDALMLEQGIAGRAARILTPGIGNWLIFNLFIRPTKAVVDPFLVEEKLTDGDIIDVAGGIEVIHTPGHCAGHISLLVKNEGVLIAGDICANFFGLALSTINEDVNVAIDSIGKAAAFHFDKALFGHGNPLMKDADKALRAFYKKMS</sequence>
<evidence type="ECO:0000313" key="3">
    <source>
        <dbReference type="Proteomes" id="UP000680038"/>
    </source>
</evidence>
<protein>
    <submittedName>
        <fullName evidence="2">Hydroxyacylglutathione hydrolase</fullName>
        <ecNumber evidence="2">3.1.2.6</ecNumber>
    </submittedName>
</protein>
<reference evidence="2" key="1">
    <citation type="submission" date="2021-04" db="EMBL/GenBank/DDBJ databases">
        <authorList>
            <person name="Rodrigo-Torres L."/>
            <person name="Arahal R. D."/>
            <person name="Lucena T."/>
        </authorList>
    </citation>
    <scope>NUCLEOTIDE SEQUENCE</scope>
    <source>
        <strain evidence="2">CECT 9275</strain>
    </source>
</reference>
<evidence type="ECO:0000259" key="1">
    <source>
        <dbReference type="SMART" id="SM00849"/>
    </source>
</evidence>
<dbReference type="Pfam" id="PF00753">
    <property type="entry name" value="Lactamase_B"/>
    <property type="match status" value="1"/>
</dbReference>
<dbReference type="RefSeq" id="WP_215236911.1">
    <property type="nucleotide sequence ID" value="NZ_CAJRAF010000001.1"/>
</dbReference>
<name>A0A916NA65_9BACT</name>
<dbReference type="EMBL" id="CAJRAF010000001">
    <property type="protein sequence ID" value="CAG4988502.1"/>
    <property type="molecule type" value="Genomic_DNA"/>
</dbReference>
<proteinExistence type="predicted"/>
<dbReference type="SUPFAM" id="SSF56281">
    <property type="entry name" value="Metallo-hydrolase/oxidoreductase"/>
    <property type="match status" value="1"/>
</dbReference>
<gene>
    <name evidence="2" type="primary">gloB_1</name>
    <name evidence="2" type="ORF">DYBT9275_00095</name>
</gene>
<accession>A0A916NA65</accession>
<dbReference type="InterPro" id="IPR050855">
    <property type="entry name" value="NDM-1-like"/>
</dbReference>
<feature type="domain" description="Metallo-beta-lactamase" evidence="1">
    <location>
        <begin position="15"/>
        <end position="211"/>
    </location>
</feature>
<comment type="caution">
    <text evidence="2">The sequence shown here is derived from an EMBL/GenBank/DDBJ whole genome shotgun (WGS) entry which is preliminary data.</text>
</comment>
<dbReference type="PANTHER" id="PTHR42951">
    <property type="entry name" value="METALLO-BETA-LACTAMASE DOMAIN-CONTAINING"/>
    <property type="match status" value="1"/>
</dbReference>
<organism evidence="2 3">
    <name type="scientific">Dyadobacter helix</name>
    <dbReference type="NCBI Taxonomy" id="2822344"/>
    <lineage>
        <taxon>Bacteria</taxon>
        <taxon>Pseudomonadati</taxon>
        <taxon>Bacteroidota</taxon>
        <taxon>Cytophagia</taxon>
        <taxon>Cytophagales</taxon>
        <taxon>Spirosomataceae</taxon>
        <taxon>Dyadobacter</taxon>
    </lineage>
</organism>
<dbReference type="PANTHER" id="PTHR42951:SF17">
    <property type="entry name" value="METALLO-BETA-LACTAMASE DOMAIN-CONTAINING PROTEIN"/>
    <property type="match status" value="1"/>
</dbReference>
<dbReference type="CDD" id="cd07721">
    <property type="entry name" value="yflN-like_MBL-fold"/>
    <property type="match status" value="1"/>
</dbReference>
<dbReference type="SMART" id="SM00849">
    <property type="entry name" value="Lactamase_B"/>
    <property type="match status" value="1"/>
</dbReference>
<dbReference type="GO" id="GO:0004416">
    <property type="term" value="F:hydroxyacylglutathione hydrolase activity"/>
    <property type="evidence" value="ECO:0007669"/>
    <property type="project" value="UniProtKB-EC"/>
</dbReference>
<dbReference type="AlphaFoldDB" id="A0A916NA65"/>
<keyword evidence="2" id="KW-0378">Hydrolase</keyword>
<evidence type="ECO:0000313" key="2">
    <source>
        <dbReference type="EMBL" id="CAG4988502.1"/>
    </source>
</evidence>